<dbReference type="EMBL" id="FJOG01000017">
    <property type="protein sequence ID" value="CZR60983.1"/>
    <property type="molecule type" value="Genomic_DNA"/>
</dbReference>
<proteinExistence type="predicted"/>
<feature type="compositionally biased region" description="Acidic residues" evidence="1">
    <location>
        <begin position="332"/>
        <end position="344"/>
    </location>
</feature>
<feature type="region of interest" description="Disordered" evidence="1">
    <location>
        <begin position="294"/>
        <end position="450"/>
    </location>
</feature>
<feature type="compositionally biased region" description="Low complexity" evidence="1">
    <location>
        <begin position="1"/>
        <end position="23"/>
    </location>
</feature>
<keyword evidence="3" id="KW-1185">Reference proteome</keyword>
<feature type="compositionally biased region" description="Low complexity" evidence="1">
    <location>
        <begin position="58"/>
        <end position="78"/>
    </location>
</feature>
<protein>
    <submittedName>
        <fullName evidence="2">Uncharacterized protein</fullName>
    </submittedName>
</protein>
<evidence type="ECO:0000313" key="2">
    <source>
        <dbReference type="EMBL" id="CZR60983.1"/>
    </source>
</evidence>
<accession>A0A1L7X7I6</accession>
<gene>
    <name evidence="2" type="ORF">PAC_10879</name>
</gene>
<feature type="compositionally biased region" description="Polar residues" evidence="1">
    <location>
        <begin position="122"/>
        <end position="132"/>
    </location>
</feature>
<name>A0A1L7X7I6_9HELO</name>
<feature type="compositionally biased region" description="Basic and acidic residues" evidence="1">
    <location>
        <begin position="421"/>
        <end position="437"/>
    </location>
</feature>
<dbReference type="AlphaFoldDB" id="A0A1L7X7I6"/>
<feature type="region of interest" description="Disordered" evidence="1">
    <location>
        <begin position="1"/>
        <end position="259"/>
    </location>
</feature>
<sequence length="450" mass="49385">MAATLRTSTPPPSSRVRTPQTPRWGAFNDDYSPYSPRKSARISQRTHTTPPHQTFRNSTSSTSTKTSPGMTTPSSPQTAKKRAPRQSIPEMGGRRVSGALTKDSTISAASALGLPPPKNNDKMGSQQSTTAVRKNGMLPTPAKTPKKRPEEIAPAVQSVARNLFAIRPSSDEAMPSPKKGRKKYTGLTLDSFDAQEETTPIQIYTDSHDRVPEVDDTADNPFYGQSTSVQPEPTKRSSKRRKVTVAGEGEHEIEDLEDREDGLVYVFRGKKMFRKFADDKVESDPQIETDAEELEQGLSQRLRRPLTRSAIKPRLLFPPAQRAQATDSHNTEDEEADTDIEERDEVSTPTAQVHDITATPKAPRFAPFTPPTTVRATRSKKVDMSSSPAGPPSDDEMNDDAATSPMLRSARLSGRLNPFEDWSRGRTGTKDSKKRGTESLSGGTAKKARA</sequence>
<feature type="compositionally biased region" description="Low complexity" evidence="1">
    <location>
        <begin position="357"/>
        <end position="376"/>
    </location>
</feature>
<evidence type="ECO:0000313" key="3">
    <source>
        <dbReference type="Proteomes" id="UP000184330"/>
    </source>
</evidence>
<organism evidence="2 3">
    <name type="scientific">Phialocephala subalpina</name>
    <dbReference type="NCBI Taxonomy" id="576137"/>
    <lineage>
        <taxon>Eukaryota</taxon>
        <taxon>Fungi</taxon>
        <taxon>Dikarya</taxon>
        <taxon>Ascomycota</taxon>
        <taxon>Pezizomycotina</taxon>
        <taxon>Leotiomycetes</taxon>
        <taxon>Helotiales</taxon>
        <taxon>Mollisiaceae</taxon>
        <taxon>Phialocephala</taxon>
        <taxon>Phialocephala fortinii species complex</taxon>
    </lineage>
</organism>
<dbReference type="OrthoDB" id="5398515at2759"/>
<feature type="compositionally biased region" description="Polar residues" evidence="1">
    <location>
        <begin position="41"/>
        <end position="57"/>
    </location>
</feature>
<reference evidence="2 3" key="1">
    <citation type="submission" date="2016-03" db="EMBL/GenBank/DDBJ databases">
        <authorList>
            <person name="Ploux O."/>
        </authorList>
    </citation>
    <scope>NUCLEOTIDE SEQUENCE [LARGE SCALE GENOMIC DNA]</scope>
    <source>
        <strain evidence="2 3">UAMH 11012</strain>
    </source>
</reference>
<dbReference type="Proteomes" id="UP000184330">
    <property type="component" value="Unassembled WGS sequence"/>
</dbReference>
<evidence type="ECO:0000256" key="1">
    <source>
        <dbReference type="SAM" id="MobiDB-lite"/>
    </source>
</evidence>